<comment type="caution">
    <text evidence="1">The sequence shown here is derived from an EMBL/GenBank/DDBJ whole genome shotgun (WGS) entry which is preliminary data.</text>
</comment>
<dbReference type="Proteomes" id="UP001234297">
    <property type="component" value="Chromosome 11"/>
</dbReference>
<proteinExistence type="predicted"/>
<sequence>MAGENSARSLNAEMSSLSKQKLVNVLFVKTNAGDHLKCIWATCGRAFNLAGLKVLSFADKTYMLLPSKLKDMDSLIIHVTVFVKRHKVTTANSFSRCYRQDKEYAGYMRGLLVSFVGLLQPGVVRSRDRTEDFRETVQSVVRFLGYNEISAAN</sequence>
<gene>
    <name evidence="1" type="ORF">MRB53_032436</name>
</gene>
<protein>
    <submittedName>
        <fullName evidence="1">Uncharacterized protein</fullName>
    </submittedName>
</protein>
<dbReference type="EMBL" id="CM056819">
    <property type="protein sequence ID" value="KAJ8623906.1"/>
    <property type="molecule type" value="Genomic_DNA"/>
</dbReference>
<keyword evidence="2" id="KW-1185">Reference proteome</keyword>
<organism evidence="1 2">
    <name type="scientific">Persea americana</name>
    <name type="common">Avocado</name>
    <dbReference type="NCBI Taxonomy" id="3435"/>
    <lineage>
        <taxon>Eukaryota</taxon>
        <taxon>Viridiplantae</taxon>
        <taxon>Streptophyta</taxon>
        <taxon>Embryophyta</taxon>
        <taxon>Tracheophyta</taxon>
        <taxon>Spermatophyta</taxon>
        <taxon>Magnoliopsida</taxon>
        <taxon>Magnoliidae</taxon>
        <taxon>Laurales</taxon>
        <taxon>Lauraceae</taxon>
        <taxon>Persea</taxon>
    </lineage>
</organism>
<evidence type="ECO:0000313" key="2">
    <source>
        <dbReference type="Proteomes" id="UP001234297"/>
    </source>
</evidence>
<name>A0ACC2KRS7_PERAE</name>
<evidence type="ECO:0000313" key="1">
    <source>
        <dbReference type="EMBL" id="KAJ8623906.1"/>
    </source>
</evidence>
<accession>A0ACC2KRS7</accession>
<reference evidence="1 2" key="1">
    <citation type="journal article" date="2022" name="Hortic Res">
        <title>A haplotype resolved chromosomal level avocado genome allows analysis of novel avocado genes.</title>
        <authorList>
            <person name="Nath O."/>
            <person name="Fletcher S.J."/>
            <person name="Hayward A."/>
            <person name="Shaw L.M."/>
            <person name="Masouleh A.K."/>
            <person name="Furtado A."/>
            <person name="Henry R.J."/>
            <person name="Mitter N."/>
        </authorList>
    </citation>
    <scope>NUCLEOTIDE SEQUENCE [LARGE SCALE GENOMIC DNA]</scope>
    <source>
        <strain evidence="2">cv. Hass</strain>
    </source>
</reference>